<dbReference type="PANTHER" id="PTHR43151:SF1">
    <property type="entry name" value="SSR2333 PROTEIN"/>
    <property type="match status" value="1"/>
</dbReference>
<name>A0A1Q6R9H1_9FIRM</name>
<evidence type="ECO:0000313" key="4">
    <source>
        <dbReference type="Proteomes" id="UP000186777"/>
    </source>
</evidence>
<sequence length="70" mass="7642">MMPLLMARRGETNKISAVHGKDEIKRFLANLGFVEGSAVTVISEIDGNLIVNVKDARIALSKQMAAKIFI</sequence>
<reference evidence="3 4" key="1">
    <citation type="journal article" date="2016" name="Nat. Biotechnol.">
        <title>Measurement of bacterial replication rates in microbial communities.</title>
        <authorList>
            <person name="Brown C.T."/>
            <person name="Olm M.R."/>
            <person name="Thomas B.C."/>
            <person name="Banfield J.F."/>
        </authorList>
    </citation>
    <scope>NUCLEOTIDE SEQUENCE [LARGE SCALE GENOMIC DNA]</scope>
    <source>
        <strain evidence="3">46_33</strain>
    </source>
</reference>
<protein>
    <submittedName>
        <fullName evidence="3">Ferrous iron transport protein A</fullName>
    </submittedName>
</protein>
<dbReference type="InterPro" id="IPR038157">
    <property type="entry name" value="FeoA_core_dom"/>
</dbReference>
<dbReference type="GO" id="GO:0046914">
    <property type="term" value="F:transition metal ion binding"/>
    <property type="evidence" value="ECO:0007669"/>
    <property type="project" value="InterPro"/>
</dbReference>
<dbReference type="PANTHER" id="PTHR43151">
    <property type="entry name" value="FEOA FAMILY PROTEIN"/>
    <property type="match status" value="1"/>
</dbReference>
<dbReference type="Gene3D" id="2.30.30.90">
    <property type="match status" value="1"/>
</dbReference>
<evidence type="ECO:0000256" key="1">
    <source>
        <dbReference type="ARBA" id="ARBA00023004"/>
    </source>
</evidence>
<dbReference type="InterPro" id="IPR008988">
    <property type="entry name" value="Transcriptional_repressor_C"/>
</dbReference>
<dbReference type="InterPro" id="IPR007167">
    <property type="entry name" value="Fe-transptr_FeoA-like"/>
</dbReference>
<dbReference type="InterPro" id="IPR053184">
    <property type="entry name" value="FeoA-like"/>
</dbReference>
<keyword evidence="1" id="KW-0408">Iron</keyword>
<dbReference type="SUPFAM" id="SSF50037">
    <property type="entry name" value="C-terminal domain of transcriptional repressors"/>
    <property type="match status" value="1"/>
</dbReference>
<accession>A0A1Q6R9H1</accession>
<dbReference type="Proteomes" id="UP000186777">
    <property type="component" value="Unassembled WGS sequence"/>
</dbReference>
<evidence type="ECO:0000259" key="2">
    <source>
        <dbReference type="SMART" id="SM00899"/>
    </source>
</evidence>
<dbReference type="EMBL" id="MNTG01000003">
    <property type="protein sequence ID" value="OLA38999.1"/>
    <property type="molecule type" value="Genomic_DNA"/>
</dbReference>
<organism evidence="3 4">
    <name type="scientific">Phascolarctobacterium succinatutens</name>
    <dbReference type="NCBI Taxonomy" id="626940"/>
    <lineage>
        <taxon>Bacteria</taxon>
        <taxon>Bacillati</taxon>
        <taxon>Bacillota</taxon>
        <taxon>Negativicutes</taxon>
        <taxon>Acidaminococcales</taxon>
        <taxon>Acidaminococcaceae</taxon>
        <taxon>Phascolarctobacterium</taxon>
    </lineage>
</organism>
<comment type="caution">
    <text evidence="3">The sequence shown here is derived from an EMBL/GenBank/DDBJ whole genome shotgun (WGS) entry which is preliminary data.</text>
</comment>
<dbReference type="AlphaFoldDB" id="A0A1Q6R9H1"/>
<dbReference type="STRING" id="626940.BHW43_02420"/>
<gene>
    <name evidence="3" type="ORF">BHW43_02420</name>
</gene>
<evidence type="ECO:0000313" key="3">
    <source>
        <dbReference type="EMBL" id="OLA38999.1"/>
    </source>
</evidence>
<proteinExistence type="predicted"/>
<dbReference type="Pfam" id="PF04023">
    <property type="entry name" value="FeoA"/>
    <property type="match status" value="1"/>
</dbReference>
<dbReference type="SMART" id="SM00899">
    <property type="entry name" value="FeoA"/>
    <property type="match status" value="1"/>
</dbReference>
<feature type="domain" description="Ferrous iron transporter FeoA-like" evidence="2">
    <location>
        <begin position="2"/>
        <end position="70"/>
    </location>
</feature>